<protein>
    <recommendedName>
        <fullName evidence="4">SAM domain-containing protein</fullName>
    </recommendedName>
</protein>
<sequence>MPLLSTVAEESSASRPSSPAHHRTPSAGAGLGAGGRSPLSRAEQPSQRGGHPPERLTSSAPIAAAIGGCGGGSGASRFTAGTYGSDALLYPDASSDDAATGYGSAAGGRPSSITGMLVARVGSLTGGMPPAAAAFMQAQTRAPPNRSASARWLDAHSGGGGGAASLHSPGAHAARALHSGDSNSGSVGSLARAFLPSRWSLEIPGGGPAAPAAGAAAAAAATAAAAAGRRVYSAGEVPLPPAAILGGRGVSAPLSGGAAAAAAVAGSPQGSYGGAPPSTPLEQWVASLGAQLASEAASRQRLQDALDAERRRAAGALQTAGLLRRQLHDAAAATAAAAASVPPHSPPPLPRPSGAGIAIAAAAGKASIKGAAAATSSRAGGGCGGSSSSGAANATASAVDARGSSAYGADGGGSLLDCPGSPFTLTAELQQHVAMPAAAVGGTGGGVASPSGLQREPTVSLGAAPALTALDAFPPAVVAPPTALCAAARSPITALRGSVVAGPPLALPRYGLRRLFDELGLLPYLPRFVDEAISLDMLLGMEPHQLERLGLRPLGYCIRVREAVLDLARGLLRACEEADLLTEAAAAEAEMAEAAEAKAADGTATAAEAAGEAQGGPVAAALGPETANPPTATDAAASPL</sequence>
<name>A0A150GD31_GONPE</name>
<feature type="region of interest" description="Disordered" evidence="1">
    <location>
        <begin position="335"/>
        <end position="354"/>
    </location>
</feature>
<feature type="region of interest" description="Disordered" evidence="1">
    <location>
        <begin position="1"/>
        <end position="66"/>
    </location>
</feature>
<feature type="compositionally biased region" description="Low complexity" evidence="1">
    <location>
        <begin position="9"/>
        <end position="19"/>
    </location>
</feature>
<feature type="compositionally biased region" description="Low complexity" evidence="1">
    <location>
        <begin position="600"/>
        <end position="640"/>
    </location>
</feature>
<proteinExistence type="predicted"/>
<dbReference type="OrthoDB" id="5854185at2759"/>
<dbReference type="CDD" id="cd09487">
    <property type="entry name" value="SAM_superfamily"/>
    <property type="match status" value="1"/>
</dbReference>
<evidence type="ECO:0000313" key="3">
    <source>
        <dbReference type="Proteomes" id="UP000075714"/>
    </source>
</evidence>
<dbReference type="STRING" id="33097.A0A150GD31"/>
<evidence type="ECO:0000313" key="2">
    <source>
        <dbReference type="EMBL" id="KXZ47742.1"/>
    </source>
</evidence>
<reference evidence="3" key="1">
    <citation type="journal article" date="2016" name="Nat. Commun.">
        <title>The Gonium pectorale genome demonstrates co-option of cell cycle regulation during the evolution of multicellularity.</title>
        <authorList>
            <person name="Hanschen E.R."/>
            <person name="Marriage T.N."/>
            <person name="Ferris P.J."/>
            <person name="Hamaji T."/>
            <person name="Toyoda A."/>
            <person name="Fujiyama A."/>
            <person name="Neme R."/>
            <person name="Noguchi H."/>
            <person name="Minakuchi Y."/>
            <person name="Suzuki M."/>
            <person name="Kawai-Toyooka H."/>
            <person name="Smith D.R."/>
            <person name="Sparks H."/>
            <person name="Anderson J."/>
            <person name="Bakaric R."/>
            <person name="Luria V."/>
            <person name="Karger A."/>
            <person name="Kirschner M.W."/>
            <person name="Durand P.M."/>
            <person name="Michod R.E."/>
            <person name="Nozaki H."/>
            <person name="Olson B.J."/>
        </authorList>
    </citation>
    <scope>NUCLEOTIDE SEQUENCE [LARGE SCALE GENOMIC DNA]</scope>
    <source>
        <strain evidence="3">NIES-2863</strain>
    </source>
</reference>
<dbReference type="EMBL" id="LSYV01000034">
    <property type="protein sequence ID" value="KXZ47742.1"/>
    <property type="molecule type" value="Genomic_DNA"/>
</dbReference>
<dbReference type="AlphaFoldDB" id="A0A150GD31"/>
<comment type="caution">
    <text evidence="2">The sequence shown here is derived from an EMBL/GenBank/DDBJ whole genome shotgun (WGS) entry which is preliminary data.</text>
</comment>
<organism evidence="2 3">
    <name type="scientific">Gonium pectorale</name>
    <name type="common">Green alga</name>
    <dbReference type="NCBI Taxonomy" id="33097"/>
    <lineage>
        <taxon>Eukaryota</taxon>
        <taxon>Viridiplantae</taxon>
        <taxon>Chlorophyta</taxon>
        <taxon>core chlorophytes</taxon>
        <taxon>Chlorophyceae</taxon>
        <taxon>CS clade</taxon>
        <taxon>Chlamydomonadales</taxon>
        <taxon>Volvocaceae</taxon>
        <taxon>Gonium</taxon>
    </lineage>
</organism>
<evidence type="ECO:0000256" key="1">
    <source>
        <dbReference type="SAM" id="MobiDB-lite"/>
    </source>
</evidence>
<dbReference type="Proteomes" id="UP000075714">
    <property type="component" value="Unassembled WGS sequence"/>
</dbReference>
<gene>
    <name evidence="2" type="ORF">GPECTOR_33g624</name>
</gene>
<feature type="region of interest" description="Disordered" evidence="1">
    <location>
        <begin position="158"/>
        <end position="183"/>
    </location>
</feature>
<evidence type="ECO:0008006" key="4">
    <source>
        <dbReference type="Google" id="ProtNLM"/>
    </source>
</evidence>
<keyword evidence="3" id="KW-1185">Reference proteome</keyword>
<feature type="region of interest" description="Disordered" evidence="1">
    <location>
        <begin position="596"/>
        <end position="640"/>
    </location>
</feature>
<feature type="compositionally biased region" description="Low complexity" evidence="1">
    <location>
        <begin position="164"/>
        <end position="174"/>
    </location>
</feature>
<accession>A0A150GD31</accession>